<evidence type="ECO:0000313" key="1">
    <source>
        <dbReference type="EMBL" id="SPZ78549.1"/>
    </source>
</evidence>
<dbReference type="Proteomes" id="UP000251082">
    <property type="component" value="Unassembled WGS sequence"/>
</dbReference>
<name>A0A2X2K7Q1_SHIDY</name>
<dbReference type="EMBL" id="UAUQ01000011">
    <property type="protein sequence ID" value="SPZ78549.1"/>
    <property type="molecule type" value="Genomic_DNA"/>
</dbReference>
<accession>A0A2X2K7Q1</accession>
<dbReference type="AlphaFoldDB" id="A0A2X2K7Q1"/>
<organism evidence="1 2">
    <name type="scientific">Shigella dysenteriae</name>
    <dbReference type="NCBI Taxonomy" id="622"/>
    <lineage>
        <taxon>Bacteria</taxon>
        <taxon>Pseudomonadati</taxon>
        <taxon>Pseudomonadota</taxon>
        <taxon>Gammaproteobacteria</taxon>
        <taxon>Enterobacterales</taxon>
        <taxon>Enterobacteriaceae</taxon>
        <taxon>Shigella</taxon>
    </lineage>
</organism>
<protein>
    <submittedName>
        <fullName evidence="1">IS21 ORF1</fullName>
    </submittedName>
</protein>
<proteinExistence type="predicted"/>
<evidence type="ECO:0000313" key="2">
    <source>
        <dbReference type="Proteomes" id="UP000251082"/>
    </source>
</evidence>
<gene>
    <name evidence="1" type="ORF">NCTC4837_03259</name>
</gene>
<sequence>MSRKTQRYSKEFKAEAVKRFLKINFRSVKALPDYPFLKAL</sequence>
<reference evidence="1 2" key="1">
    <citation type="submission" date="2018-06" db="EMBL/GenBank/DDBJ databases">
        <authorList>
            <consortium name="Pathogen Informatics"/>
            <person name="Doyle S."/>
        </authorList>
    </citation>
    <scope>NUCLEOTIDE SEQUENCE [LARGE SCALE GENOMIC DNA]</scope>
    <source>
        <strain evidence="1 2">NCTC4837</strain>
    </source>
</reference>